<evidence type="ECO:0000313" key="2">
    <source>
        <dbReference type="Proteomes" id="UP000178726"/>
    </source>
</evidence>
<evidence type="ECO:0000313" key="1">
    <source>
        <dbReference type="EMBL" id="OGH81385.1"/>
    </source>
</evidence>
<dbReference type="EMBL" id="MFQK01000001">
    <property type="protein sequence ID" value="OGH81385.1"/>
    <property type="molecule type" value="Genomic_DNA"/>
</dbReference>
<protein>
    <submittedName>
        <fullName evidence="1">Uncharacterized protein</fullName>
    </submittedName>
</protein>
<dbReference type="AlphaFoldDB" id="A0A1F6NBT2"/>
<name>A0A1F6NBT2_9BACT</name>
<gene>
    <name evidence="1" type="ORF">A3I29_03130</name>
</gene>
<sequence>MVTAPVVGTVFTNPASDIKLAVSKTDYTAQQKAAFNYIYTFTGKKATMVKIVRQVLNSKGKVVFTTSATKKLKPNGEFTAKVNHPLTRLTPGTYTMRVQIFGPKLLDQNSFSFSIAKPKKKHLVFGEAEAGSDFTLKVKVPTTPVALPYRLAGSYSYVNTTDQKQQITMVREMVSATGKTVEKRTGVWTLKPGEADSVAFKTQMASNLILGKYTYRMTAYDRKTKKLLSRISWPLEIIEK</sequence>
<proteinExistence type="predicted"/>
<accession>A0A1F6NBT2</accession>
<reference evidence="1 2" key="1">
    <citation type="journal article" date="2016" name="Nat. Commun.">
        <title>Thousands of microbial genomes shed light on interconnected biogeochemical processes in an aquifer system.</title>
        <authorList>
            <person name="Anantharaman K."/>
            <person name="Brown C.T."/>
            <person name="Hug L.A."/>
            <person name="Sharon I."/>
            <person name="Castelle C.J."/>
            <person name="Probst A.J."/>
            <person name="Thomas B.C."/>
            <person name="Singh A."/>
            <person name="Wilkins M.J."/>
            <person name="Karaoz U."/>
            <person name="Brodie E.L."/>
            <person name="Williams K.H."/>
            <person name="Hubbard S.S."/>
            <person name="Banfield J.F."/>
        </authorList>
    </citation>
    <scope>NUCLEOTIDE SEQUENCE [LARGE SCALE GENOMIC DNA]</scope>
</reference>
<organism evidence="1 2">
    <name type="scientific">Candidatus Magasanikbacteria bacterium RIFCSPLOWO2_02_FULL_44_11</name>
    <dbReference type="NCBI Taxonomy" id="1798689"/>
    <lineage>
        <taxon>Bacteria</taxon>
        <taxon>Candidatus Magasanikiibacteriota</taxon>
    </lineage>
</organism>
<comment type="caution">
    <text evidence="1">The sequence shown here is derived from an EMBL/GenBank/DDBJ whole genome shotgun (WGS) entry which is preliminary data.</text>
</comment>
<dbReference type="Proteomes" id="UP000178726">
    <property type="component" value="Unassembled WGS sequence"/>
</dbReference>